<geneLocation type="plasmid" evidence="1">
    <name>pTREC9</name>
</geneLocation>
<accession>A0A6G9I0U3</accession>
<protein>
    <submittedName>
        <fullName evidence="1">Uncharacterized protein</fullName>
    </submittedName>
</protein>
<name>A0A6G9I0U3_ECOLX</name>
<proteinExistence type="predicted"/>
<evidence type="ECO:0000313" key="1">
    <source>
        <dbReference type="EMBL" id="QIQ16936.1"/>
    </source>
</evidence>
<gene>
    <name evidence="1" type="ORF">CBLFMBDD_00145</name>
</gene>
<organism evidence="1">
    <name type="scientific">Escherichia coli</name>
    <dbReference type="NCBI Taxonomy" id="562"/>
    <lineage>
        <taxon>Bacteria</taxon>
        <taxon>Pseudomonadati</taxon>
        <taxon>Pseudomonadota</taxon>
        <taxon>Gammaproteobacteria</taxon>
        <taxon>Enterobacterales</taxon>
        <taxon>Enterobacteriaceae</taxon>
        <taxon>Escherichia</taxon>
    </lineage>
</organism>
<keyword evidence="1" id="KW-0614">Plasmid</keyword>
<sequence>MNSLLCRRVKPGFCRLIAVSSNVSPARAFICSETTVKEGWRASFSAVRVSSSEEYSRTSRPLRPDQGGVVHCHLCDGGKNLRTVADGMPGRSTQPFSSFSAMNGESLTGREAGSARPGTTTVIASSLTDAPAGGHRRRRGVREFSLSPQSLAVCHRHFFRPEQRPAAVQGGNTHHLRFILRIPQGQAVLRRHPVDNIAVMTACLRVPLLHHHPGRYISRR</sequence>
<dbReference type="AlphaFoldDB" id="A0A6G9I0U3"/>
<reference evidence="1" key="1">
    <citation type="submission" date="2019-07" db="EMBL/GenBank/DDBJ databases">
        <title>Complete nucleotide sequences of four environmental multidrug resistance plasmids encoding CTX-M-type extended-spectrum beta-lactamases.</title>
        <authorList>
            <person name="Botts R.T."/>
            <person name="Bravo J.A."/>
            <person name="Brown M.L."/>
            <person name="Castilleja C.C."/>
            <person name="Guzman V.L."/>
            <person name="Paternoster M.V."/>
            <person name="Pyle S."/>
            <person name="Ustick L."/>
            <person name="Walters C.J."/>
            <person name="Hall S."/>
            <person name="Henderson J.D."/>
            <person name="Kenney S.M."/>
            <person name="Brown C.J."/>
            <person name="Top E.M."/>
            <person name="Cummings D.E."/>
            <person name="Lensink M."/>
        </authorList>
    </citation>
    <scope>NUCLEOTIDE SEQUENCE</scope>
    <source>
        <strain evidence="1">TREC9</strain>
        <plasmid evidence="1">pTREC9</plasmid>
    </source>
</reference>
<dbReference type="EMBL" id="MN158992">
    <property type="protein sequence ID" value="QIQ16936.1"/>
    <property type="molecule type" value="Genomic_DNA"/>
</dbReference>